<keyword evidence="1" id="KW-0472">Membrane</keyword>
<dbReference type="Proteomes" id="UP001279642">
    <property type="component" value="Unassembled WGS sequence"/>
</dbReference>
<keyword evidence="4" id="KW-1185">Reference proteome</keyword>
<dbReference type="InterPro" id="IPR049201">
    <property type="entry name" value="DUF6867"/>
</dbReference>
<accession>A0ABU5EB11</accession>
<dbReference type="EMBL" id="JAXCLW010000002">
    <property type="protein sequence ID" value="MDY0883234.1"/>
    <property type="molecule type" value="Genomic_DNA"/>
</dbReference>
<keyword evidence="1" id="KW-1133">Transmembrane helix</keyword>
<evidence type="ECO:0000313" key="4">
    <source>
        <dbReference type="Proteomes" id="UP001279642"/>
    </source>
</evidence>
<evidence type="ECO:0000256" key="1">
    <source>
        <dbReference type="SAM" id="Phobius"/>
    </source>
</evidence>
<name>A0ABU5EB11_9PROT</name>
<reference evidence="3 4" key="1">
    <citation type="journal article" date="2016" name="Antonie Van Leeuwenhoek">
        <title>Dongia soli sp. nov., isolated from soil from Dokdo, Korea.</title>
        <authorList>
            <person name="Kim D.U."/>
            <person name="Lee H."/>
            <person name="Kim H."/>
            <person name="Kim S.G."/>
            <person name="Ka J.O."/>
        </authorList>
    </citation>
    <scope>NUCLEOTIDE SEQUENCE [LARGE SCALE GENOMIC DNA]</scope>
    <source>
        <strain evidence="3 4">D78</strain>
    </source>
</reference>
<proteinExistence type="predicted"/>
<organism evidence="3 4">
    <name type="scientific">Dongia soli</name>
    <dbReference type="NCBI Taxonomy" id="600628"/>
    <lineage>
        <taxon>Bacteria</taxon>
        <taxon>Pseudomonadati</taxon>
        <taxon>Pseudomonadota</taxon>
        <taxon>Alphaproteobacteria</taxon>
        <taxon>Rhodospirillales</taxon>
        <taxon>Dongiaceae</taxon>
        <taxon>Dongia</taxon>
    </lineage>
</organism>
<comment type="caution">
    <text evidence="3">The sequence shown here is derived from an EMBL/GenBank/DDBJ whole genome shotgun (WGS) entry which is preliminary data.</text>
</comment>
<evidence type="ECO:0000313" key="3">
    <source>
        <dbReference type="EMBL" id="MDY0883234.1"/>
    </source>
</evidence>
<dbReference type="RefSeq" id="WP_320508275.1">
    <property type="nucleotide sequence ID" value="NZ_JAXCLW010000002.1"/>
</dbReference>
<keyword evidence="1" id="KW-0812">Transmembrane</keyword>
<protein>
    <recommendedName>
        <fullName evidence="2">DUF6867 domain-containing protein</fullName>
    </recommendedName>
</protein>
<feature type="domain" description="DUF6867" evidence="2">
    <location>
        <begin position="5"/>
        <end position="109"/>
    </location>
</feature>
<evidence type="ECO:0000259" key="2">
    <source>
        <dbReference type="Pfam" id="PF21741"/>
    </source>
</evidence>
<feature type="transmembrane region" description="Helical" evidence="1">
    <location>
        <begin position="67"/>
        <end position="85"/>
    </location>
</feature>
<dbReference type="Pfam" id="PF21741">
    <property type="entry name" value="DUF6867"/>
    <property type="match status" value="1"/>
</dbReference>
<feature type="transmembrane region" description="Helical" evidence="1">
    <location>
        <begin position="6"/>
        <end position="29"/>
    </location>
</feature>
<sequence length="114" mass="13001">MAEFNIYVFIGLTVILFGGASFMMGQAIAETWRPMWQNVPYGLLLAAANRFFDGALFGGSWSDWKQYVLDAVVIVGIALFAYRITQARKMVWQYPWLYERSGLISWREKATTGS</sequence>
<gene>
    <name evidence="3" type="ORF">SMD27_10295</name>
</gene>